<reference evidence="1" key="1">
    <citation type="submission" date="2023-08" db="EMBL/GenBank/DDBJ databases">
        <authorList>
            <person name="Alioto T."/>
            <person name="Alioto T."/>
            <person name="Gomez Garrido J."/>
        </authorList>
    </citation>
    <scope>NUCLEOTIDE SEQUENCE</scope>
</reference>
<name>A0AAV1GTX3_XYRNO</name>
<keyword evidence="2" id="KW-1185">Reference proteome</keyword>
<sequence length="139" mass="15319">MFSSAYSGYTPPSSFCLQTPTVSLCVHVNTAHHYSAIKRKLLTDITDFSLGVSGFVVHTPSHFRSGRFLSLNSDGAGDGVLISADTNSRVRAPPGCDLFSFFKVIYSGIWTRLRSDFPRFTFLMNMSACSHRQTAPCCH</sequence>
<evidence type="ECO:0000313" key="1">
    <source>
        <dbReference type="EMBL" id="CAJ1077097.1"/>
    </source>
</evidence>
<dbReference type="AlphaFoldDB" id="A0AAV1GTX3"/>
<dbReference type="EMBL" id="OY660880">
    <property type="protein sequence ID" value="CAJ1077097.1"/>
    <property type="molecule type" value="Genomic_DNA"/>
</dbReference>
<protein>
    <submittedName>
        <fullName evidence="1">Uncharacterized protein</fullName>
    </submittedName>
</protein>
<proteinExistence type="predicted"/>
<dbReference type="Proteomes" id="UP001178508">
    <property type="component" value="Chromosome 17"/>
</dbReference>
<organism evidence="1 2">
    <name type="scientific">Xyrichtys novacula</name>
    <name type="common">Pearly razorfish</name>
    <name type="synonym">Hemipteronotus novacula</name>
    <dbReference type="NCBI Taxonomy" id="13765"/>
    <lineage>
        <taxon>Eukaryota</taxon>
        <taxon>Metazoa</taxon>
        <taxon>Chordata</taxon>
        <taxon>Craniata</taxon>
        <taxon>Vertebrata</taxon>
        <taxon>Euteleostomi</taxon>
        <taxon>Actinopterygii</taxon>
        <taxon>Neopterygii</taxon>
        <taxon>Teleostei</taxon>
        <taxon>Neoteleostei</taxon>
        <taxon>Acanthomorphata</taxon>
        <taxon>Eupercaria</taxon>
        <taxon>Labriformes</taxon>
        <taxon>Labridae</taxon>
        <taxon>Xyrichtys</taxon>
    </lineage>
</organism>
<gene>
    <name evidence="1" type="ORF">XNOV1_A018665</name>
</gene>
<accession>A0AAV1GTX3</accession>
<evidence type="ECO:0000313" key="2">
    <source>
        <dbReference type="Proteomes" id="UP001178508"/>
    </source>
</evidence>